<dbReference type="SUPFAM" id="SSF159894">
    <property type="entry name" value="YgaC/TfoX-N like"/>
    <property type="match status" value="1"/>
</dbReference>
<evidence type="ECO:0008006" key="2">
    <source>
        <dbReference type="Google" id="ProtNLM"/>
    </source>
</evidence>
<evidence type="ECO:0000313" key="1">
    <source>
        <dbReference type="EMBL" id="VAX19586.1"/>
    </source>
</evidence>
<name>A0A3B1BMJ4_9ZZZZ</name>
<dbReference type="AlphaFoldDB" id="A0A3B1BMJ4"/>
<reference evidence="1" key="1">
    <citation type="submission" date="2018-06" db="EMBL/GenBank/DDBJ databases">
        <authorList>
            <person name="Zhirakovskaya E."/>
        </authorList>
    </citation>
    <scope>NUCLEOTIDE SEQUENCE</scope>
</reference>
<dbReference type="Gene3D" id="3.30.1460.30">
    <property type="entry name" value="YgaC/TfoX-N like chaperone"/>
    <property type="match status" value="1"/>
</dbReference>
<gene>
    <name evidence="1" type="ORF">MNBD_NITROSPINAE01-193</name>
</gene>
<dbReference type="EMBL" id="UOGC01000091">
    <property type="protein sequence ID" value="VAX19586.1"/>
    <property type="molecule type" value="Genomic_DNA"/>
</dbReference>
<organism evidence="1">
    <name type="scientific">hydrothermal vent metagenome</name>
    <dbReference type="NCBI Taxonomy" id="652676"/>
    <lineage>
        <taxon>unclassified sequences</taxon>
        <taxon>metagenomes</taxon>
        <taxon>ecological metagenomes</taxon>
    </lineage>
</organism>
<accession>A0A3B1BMJ4</accession>
<sequence length="115" mass="13162">MKEKYQAQLVSLVDKLRPRLLAKSEIEFRPLFGAVAGYYSGNIFITCGKFGMALRLPSRTILNLFEQKNGRPLKYFENGHVKKEYVILDKGVLGDTARMRYLLKVSLQFSAGDRK</sequence>
<protein>
    <recommendedName>
        <fullName evidence="2">TfoX N-terminal domain-containing protein</fullName>
    </recommendedName>
</protein>
<proteinExistence type="predicted"/>